<dbReference type="GO" id="GO:0016787">
    <property type="term" value="F:hydrolase activity"/>
    <property type="evidence" value="ECO:0007669"/>
    <property type="project" value="UniProtKB-KW"/>
</dbReference>
<keyword evidence="1" id="KW-0547">Nucleotide-binding</keyword>
<dbReference type="GO" id="GO:0005524">
    <property type="term" value="F:ATP binding"/>
    <property type="evidence" value="ECO:0007669"/>
    <property type="project" value="UniProtKB-KW"/>
</dbReference>
<sequence>MGTMPKYGKPSGLTLRQHTDNVKQQGAMLRKQFPFWTNKYKQLTGEDLDDFCTTAEEYHDYGKGFSDRWREACAKDVALYHTWLRRHGFATEQVDRELHHRYEEELRRAGKATAPNLFCAGVRHEFSSLDFLAQHRPKTPGPVVAAIAAHHGKLAKGEYVEKRWRMDGTDGSGLEVGPYYKFYKQFRGSSNKAAERESFDKLVLRRYRYAAVRSLLQLADTRASRWEGMGDEGMVPLIPFTGPKGFGVDVNLRPVQDAAVKFAEAQRTILRAPTGSGKTYACLLWAERQILTQTPRADRLVIAMPTRFTSNALREAVREQIPDLIGGGTEGEDEPQVGLYHSSAFFNLYGDNGDDSWGSKEVERQKLARYLATPVTVCTIDHLLACLTGTREQHFSTFFFLANSCVVFDETDFYDEFVQANIQTLLDVLDILKVPTLIMSATVPNSARSLYRVKDLIRETAQPGSENVRKKMRYLGTSAKPEDTAEFLKEMLTAGQGIIYANTVARALSYYEFLEPLVGETPLTIYHSRFTEPDKKRIEEELEANLGKKAHADGRASGIVIMTQIGEMSINISSKLMLTDCCPWDRLAQRIGRLARFSVDNASEVNATVAVVEPIDDKGEAYAWPYVEVDTKSDTSKRTVYRPIAAYAKTLAEIKVLIEKADDYRLTPENLVEHTNRLYQNGMKFSEATIENQLYYRELIKDNWLLVGAAGNNDEDTKTNTWQSRNISDQLTVLIQAPESRFTNYNEFQKYALAHGVSCPVYKIRSELRKKDGEGPSIKLTTVLVGAKGREKSAEVYYACEGAYDKKMGLLSLYGYDWKANHLL</sequence>
<dbReference type="Proteomes" id="UP000650081">
    <property type="component" value="Unassembled WGS sequence"/>
</dbReference>
<dbReference type="SMART" id="SM00487">
    <property type="entry name" value="DEXDc"/>
    <property type="match status" value="1"/>
</dbReference>
<evidence type="ECO:0000313" key="9">
    <source>
        <dbReference type="Proteomes" id="UP000650081"/>
    </source>
</evidence>
<dbReference type="SMART" id="SM00490">
    <property type="entry name" value="HELICc"/>
    <property type="match status" value="1"/>
</dbReference>
<evidence type="ECO:0000256" key="4">
    <source>
        <dbReference type="ARBA" id="ARBA00022840"/>
    </source>
</evidence>
<organism evidence="8 9">
    <name type="scientific">Neolewinella lacunae</name>
    <dbReference type="NCBI Taxonomy" id="1517758"/>
    <lineage>
        <taxon>Bacteria</taxon>
        <taxon>Pseudomonadati</taxon>
        <taxon>Bacteroidota</taxon>
        <taxon>Saprospiria</taxon>
        <taxon>Saprospirales</taxon>
        <taxon>Lewinellaceae</taxon>
        <taxon>Neolewinella</taxon>
    </lineage>
</organism>
<dbReference type="GO" id="GO:0005829">
    <property type="term" value="C:cytosol"/>
    <property type="evidence" value="ECO:0007669"/>
    <property type="project" value="TreeGrafter"/>
</dbReference>
<evidence type="ECO:0000313" key="8">
    <source>
        <dbReference type="EMBL" id="MBC6995152.1"/>
    </source>
</evidence>
<keyword evidence="9" id="KW-1185">Reference proteome</keyword>
<dbReference type="PROSITE" id="PS51192">
    <property type="entry name" value="HELICASE_ATP_BIND_1"/>
    <property type="match status" value="1"/>
</dbReference>
<evidence type="ECO:0000256" key="1">
    <source>
        <dbReference type="ARBA" id="ARBA00022741"/>
    </source>
</evidence>
<dbReference type="Pfam" id="PF22590">
    <property type="entry name" value="Cas3-like_C_2"/>
    <property type="match status" value="1"/>
</dbReference>
<evidence type="ECO:0000256" key="3">
    <source>
        <dbReference type="ARBA" id="ARBA00022806"/>
    </source>
</evidence>
<dbReference type="InterPro" id="IPR054712">
    <property type="entry name" value="Cas3-like_dom"/>
</dbReference>
<keyword evidence="4" id="KW-0067">ATP-binding</keyword>
<evidence type="ECO:0000256" key="2">
    <source>
        <dbReference type="ARBA" id="ARBA00022801"/>
    </source>
</evidence>
<dbReference type="AlphaFoldDB" id="A0A923PR01"/>
<dbReference type="GO" id="GO:0003724">
    <property type="term" value="F:RNA helicase activity"/>
    <property type="evidence" value="ECO:0007669"/>
    <property type="project" value="TreeGrafter"/>
</dbReference>
<dbReference type="InterPro" id="IPR011545">
    <property type="entry name" value="DEAD/DEAH_box_helicase_dom"/>
</dbReference>
<dbReference type="RefSeq" id="WP_187467200.1">
    <property type="nucleotide sequence ID" value="NZ_JACSIT010000118.1"/>
</dbReference>
<keyword evidence="2" id="KW-0378">Hydrolase</keyword>
<dbReference type="GO" id="GO:0003676">
    <property type="term" value="F:nucleic acid binding"/>
    <property type="evidence" value="ECO:0007669"/>
    <property type="project" value="InterPro"/>
</dbReference>
<reference evidence="8" key="1">
    <citation type="submission" date="2020-08" db="EMBL/GenBank/DDBJ databases">
        <title>Lewinella bacteria from marine environments.</title>
        <authorList>
            <person name="Zhong Y."/>
        </authorList>
    </citation>
    <scope>NUCLEOTIDE SEQUENCE</scope>
    <source>
        <strain evidence="8">KCTC 42187</strain>
    </source>
</reference>
<keyword evidence="3" id="KW-0347">Helicase</keyword>
<dbReference type="Gene3D" id="3.40.50.300">
    <property type="entry name" value="P-loop containing nucleotide triphosphate hydrolases"/>
    <property type="match status" value="2"/>
</dbReference>
<dbReference type="InterPro" id="IPR006474">
    <property type="entry name" value="Helicase_Cas3_CRISPR-ass_core"/>
</dbReference>
<dbReference type="InterPro" id="IPR001650">
    <property type="entry name" value="Helicase_C-like"/>
</dbReference>
<dbReference type="SUPFAM" id="SSF52540">
    <property type="entry name" value="P-loop containing nucleoside triphosphate hydrolases"/>
    <property type="match status" value="1"/>
</dbReference>
<dbReference type="InterPro" id="IPR027417">
    <property type="entry name" value="P-loop_NTPase"/>
</dbReference>
<dbReference type="Pfam" id="PF00270">
    <property type="entry name" value="DEAD"/>
    <property type="match status" value="1"/>
</dbReference>
<dbReference type="NCBIfam" id="TIGR01587">
    <property type="entry name" value="cas3_core"/>
    <property type="match status" value="1"/>
</dbReference>
<comment type="similarity">
    <text evidence="6">Belongs to the DEAD box helicase family.</text>
</comment>
<keyword evidence="5" id="KW-0051">Antiviral defense</keyword>
<evidence type="ECO:0000256" key="5">
    <source>
        <dbReference type="ARBA" id="ARBA00023118"/>
    </source>
</evidence>
<evidence type="ECO:0000256" key="6">
    <source>
        <dbReference type="ARBA" id="ARBA00038437"/>
    </source>
</evidence>
<name>A0A923PR01_9BACT</name>
<feature type="domain" description="Helicase ATP-binding" evidence="7">
    <location>
        <begin position="259"/>
        <end position="461"/>
    </location>
</feature>
<accession>A0A923PR01</accession>
<dbReference type="EMBL" id="JACSIT010000118">
    <property type="protein sequence ID" value="MBC6995152.1"/>
    <property type="molecule type" value="Genomic_DNA"/>
</dbReference>
<protein>
    <submittedName>
        <fullName evidence="8">CRISPR-associated helicase Cas3</fullName>
    </submittedName>
</protein>
<dbReference type="InterPro" id="IPR050079">
    <property type="entry name" value="DEAD_box_RNA_helicase"/>
</dbReference>
<comment type="caution">
    <text evidence="8">The sequence shown here is derived from an EMBL/GenBank/DDBJ whole genome shotgun (WGS) entry which is preliminary data.</text>
</comment>
<dbReference type="GO" id="GO:0051607">
    <property type="term" value="P:defense response to virus"/>
    <property type="evidence" value="ECO:0007669"/>
    <property type="project" value="UniProtKB-KW"/>
</dbReference>
<dbReference type="PANTHER" id="PTHR47959:SF16">
    <property type="entry name" value="CRISPR-ASSOCIATED NUCLEASE_HELICASE CAS3-RELATED"/>
    <property type="match status" value="1"/>
</dbReference>
<dbReference type="InterPro" id="IPR014001">
    <property type="entry name" value="Helicase_ATP-bd"/>
</dbReference>
<dbReference type="PANTHER" id="PTHR47959">
    <property type="entry name" value="ATP-DEPENDENT RNA HELICASE RHLE-RELATED"/>
    <property type="match status" value="1"/>
</dbReference>
<proteinExistence type="inferred from homology"/>
<gene>
    <name evidence="8" type="primary">cas3</name>
    <name evidence="8" type="ORF">H9S92_13310</name>
</gene>
<evidence type="ECO:0000259" key="7">
    <source>
        <dbReference type="PROSITE" id="PS51192"/>
    </source>
</evidence>